<keyword evidence="6" id="KW-0238">DNA-binding</keyword>
<dbReference type="InterPro" id="IPR011545">
    <property type="entry name" value="DEAD/DEAH_box_helicase_dom"/>
</dbReference>
<proteinExistence type="inferred from homology"/>
<dbReference type="AlphaFoldDB" id="A0A5R8KI85"/>
<keyword evidence="4" id="KW-0347">Helicase</keyword>
<comment type="similarity">
    <text evidence="9">Belongs to the Lhr helicase family. Lhr-Core subfamily.</text>
</comment>
<dbReference type="GO" id="GO:0004386">
    <property type="term" value="F:helicase activity"/>
    <property type="evidence" value="ECO:0007669"/>
    <property type="project" value="UniProtKB-KW"/>
</dbReference>
<evidence type="ECO:0000256" key="7">
    <source>
        <dbReference type="ARBA" id="ARBA00023204"/>
    </source>
</evidence>
<evidence type="ECO:0000256" key="1">
    <source>
        <dbReference type="ARBA" id="ARBA00022741"/>
    </source>
</evidence>
<evidence type="ECO:0000256" key="9">
    <source>
        <dbReference type="ARBA" id="ARBA00093467"/>
    </source>
</evidence>
<dbReference type="Pfam" id="PF00271">
    <property type="entry name" value="Helicase_C"/>
    <property type="match status" value="1"/>
</dbReference>
<dbReference type="Pfam" id="PF00270">
    <property type="entry name" value="DEAD"/>
    <property type="match status" value="1"/>
</dbReference>
<dbReference type="GO" id="GO:0003677">
    <property type="term" value="F:DNA binding"/>
    <property type="evidence" value="ECO:0007669"/>
    <property type="project" value="UniProtKB-KW"/>
</dbReference>
<evidence type="ECO:0000256" key="4">
    <source>
        <dbReference type="ARBA" id="ARBA00022806"/>
    </source>
</evidence>
<evidence type="ECO:0000256" key="5">
    <source>
        <dbReference type="ARBA" id="ARBA00022840"/>
    </source>
</evidence>
<reference evidence="12 13" key="1">
    <citation type="submission" date="2019-05" db="EMBL/GenBank/DDBJ databases">
        <title>Verrucobacter flavum gen. nov., sp. nov. a new member of the family Verrucomicrobiaceae.</title>
        <authorList>
            <person name="Szuroczki S."/>
            <person name="Abbaszade G."/>
            <person name="Szabo A."/>
            <person name="Felfoldi T."/>
            <person name="Schumann P."/>
            <person name="Boka K."/>
            <person name="Keki Z."/>
            <person name="Toumi M."/>
            <person name="Toth E."/>
        </authorList>
    </citation>
    <scope>NUCLEOTIDE SEQUENCE [LARGE SCALE GENOMIC DNA]</scope>
    <source>
        <strain evidence="12 13">MG-N-17</strain>
    </source>
</reference>
<evidence type="ECO:0000259" key="10">
    <source>
        <dbReference type="PROSITE" id="PS51192"/>
    </source>
</evidence>
<evidence type="ECO:0000256" key="2">
    <source>
        <dbReference type="ARBA" id="ARBA00022763"/>
    </source>
</evidence>
<evidence type="ECO:0000256" key="3">
    <source>
        <dbReference type="ARBA" id="ARBA00022801"/>
    </source>
</evidence>
<dbReference type="InterPro" id="IPR001650">
    <property type="entry name" value="Helicase_C-like"/>
</dbReference>
<dbReference type="PROSITE" id="PS51192">
    <property type="entry name" value="HELICASE_ATP_BIND_1"/>
    <property type="match status" value="1"/>
</dbReference>
<dbReference type="SMART" id="SM00487">
    <property type="entry name" value="DEXDc"/>
    <property type="match status" value="1"/>
</dbReference>
<dbReference type="GO" id="GO:0005524">
    <property type="term" value="F:ATP binding"/>
    <property type="evidence" value="ECO:0007669"/>
    <property type="project" value="UniProtKB-KW"/>
</dbReference>
<dbReference type="InterPro" id="IPR027417">
    <property type="entry name" value="P-loop_NTPase"/>
</dbReference>
<protein>
    <submittedName>
        <fullName evidence="12">Ligase-associated DNA damage response DEXH box helicase</fullName>
    </submittedName>
</protein>
<keyword evidence="12" id="KW-0436">Ligase</keyword>
<dbReference type="InterPro" id="IPR014001">
    <property type="entry name" value="Helicase_ATP-bd"/>
</dbReference>
<dbReference type="SUPFAM" id="SSF52540">
    <property type="entry name" value="P-loop containing nucleoside triphosphate hydrolases"/>
    <property type="match status" value="1"/>
</dbReference>
<evidence type="ECO:0000313" key="12">
    <source>
        <dbReference type="EMBL" id="TLD71967.1"/>
    </source>
</evidence>
<keyword evidence="5" id="KW-0067">ATP-binding</keyword>
<dbReference type="PANTHER" id="PTHR47962:SF3">
    <property type="entry name" value="LARGE ATP-DEPENDENT HELICASE-RELATED PROTEIN"/>
    <property type="match status" value="1"/>
</dbReference>
<dbReference type="PROSITE" id="PS51194">
    <property type="entry name" value="HELICASE_CTER"/>
    <property type="match status" value="1"/>
</dbReference>
<evidence type="ECO:0000259" key="11">
    <source>
        <dbReference type="PROSITE" id="PS51194"/>
    </source>
</evidence>
<dbReference type="EMBL" id="VAUV01000003">
    <property type="protein sequence ID" value="TLD71967.1"/>
    <property type="molecule type" value="Genomic_DNA"/>
</dbReference>
<evidence type="ECO:0000313" key="13">
    <source>
        <dbReference type="Proteomes" id="UP000306196"/>
    </source>
</evidence>
<evidence type="ECO:0000256" key="6">
    <source>
        <dbReference type="ARBA" id="ARBA00023125"/>
    </source>
</evidence>
<feature type="domain" description="Helicase C-terminal" evidence="11">
    <location>
        <begin position="257"/>
        <end position="419"/>
    </location>
</feature>
<dbReference type="PIRSF" id="PIRSF037307">
    <property type="entry name" value="Lhr-like_helic_prd"/>
    <property type="match status" value="1"/>
</dbReference>
<dbReference type="Pfam" id="PF08494">
    <property type="entry name" value="DEAD_assoc"/>
    <property type="match status" value="1"/>
</dbReference>
<feature type="domain" description="Helicase ATP-binding" evidence="10">
    <location>
        <begin position="32"/>
        <end position="221"/>
    </location>
</feature>
<comment type="caution">
    <text evidence="12">The sequence shown here is derived from an EMBL/GenBank/DDBJ whole genome shotgun (WGS) entry which is preliminary data.</text>
</comment>
<keyword evidence="2" id="KW-0227">DNA damage</keyword>
<dbReference type="RefSeq" id="WP_138084972.1">
    <property type="nucleotide sequence ID" value="NZ_VAUV01000003.1"/>
</dbReference>
<dbReference type="Proteomes" id="UP000306196">
    <property type="component" value="Unassembled WGS sequence"/>
</dbReference>
<evidence type="ECO:0000256" key="8">
    <source>
        <dbReference type="ARBA" id="ARBA00023235"/>
    </source>
</evidence>
<dbReference type="InterPro" id="IPR017170">
    <property type="entry name" value="Lhr-like"/>
</dbReference>
<dbReference type="GO" id="GO:0006281">
    <property type="term" value="P:DNA repair"/>
    <property type="evidence" value="ECO:0007669"/>
    <property type="project" value="UniProtKB-KW"/>
</dbReference>
<dbReference type="PANTHER" id="PTHR47962">
    <property type="entry name" value="ATP-DEPENDENT HELICASE LHR-RELATED-RELATED"/>
    <property type="match status" value="1"/>
</dbReference>
<dbReference type="Gene3D" id="3.40.50.300">
    <property type="entry name" value="P-loop containing nucleotide triphosphate hydrolases"/>
    <property type="match status" value="2"/>
</dbReference>
<keyword evidence="1" id="KW-0547">Nucleotide-binding</keyword>
<accession>A0A5R8KI85</accession>
<keyword evidence="7" id="KW-0234">DNA repair</keyword>
<sequence>MTTKKIKPPKDPWLHWFKTQRWKPFPFQQQTWSAYLNGKSGLVHAPTGLGKTYAVWGGPILDWLQQNPDPTTWPKISSPEPLRVLWITPLRALANDTVESLQLPIRDLRLPWTVELRTGDTKSAARQRQRKHFPTCLVTTPESLSLLLSYPDLREKFATLQAVIIDEWHELLSSKRGVQTELCLARLRRWQPNLRTWGLSATLGNLPQALEVLTGPNLPPEKTTLISAQIPKKFELKTLLPTRTESFPWSGHVGLHLLKNVIAQIEKKQTTLLFTNTRSQSEIWFQALLNARPDWADKIALHHGSIDRSEREKTEIRLRSGDILCVVCTGSLDLGVDFSPVEQVIQIGGPKGIARLLQRAGRSGHQPGATSRIFCVPAHAMELVEFAAIRDAISLGQIESRDPLTAPLDLLAQHLVTLALGGGFTEPETLAEIRSTHAYRHLSDRDWQWTLDFVVRGGNALRAYPQFKRVQKNTDGLHLVTEPHIARFHRMSVGTITSDAMITVKLQNGAYLGSLEESFIARLKPGDPFSFAGHRVELVRVRDMAAIVRRSQKASRLVPQWMGGHMPLSSQLATAVRAKLAEARLGHFHGPEMTSVKPVLELQARDSLIPNPDELLIESAHTREGHHYFIYPFAGRLAHEGLASLTAFRLSRDAPRSITLTMNDYGFCMTTPTPVELDPSGWQNLLSPDHLLDDLLACLNSGELTKRKFREIARIAGLIFQGYPGASKSTRQIQASSGLFFDVFTRYDPDNLLLNQARREVLQYQLDEHRLTQTLRAIQTMKVIPIPTERLTPLSFPLWTMWIQGQVSTEAWSDRVRRMAEQLESTS</sequence>
<dbReference type="SMART" id="SM00490">
    <property type="entry name" value="HELICc"/>
    <property type="match status" value="1"/>
</dbReference>
<dbReference type="InterPro" id="IPR045628">
    <property type="entry name" value="Lhr_WH_dom"/>
</dbReference>
<gene>
    <name evidence="12" type="ORF">FEM03_04380</name>
</gene>
<dbReference type="InterPro" id="IPR013701">
    <property type="entry name" value="Lhr-like_DEAD/DEAH_assoc"/>
</dbReference>
<organism evidence="12 13">
    <name type="scientific">Phragmitibacter flavus</name>
    <dbReference type="NCBI Taxonomy" id="2576071"/>
    <lineage>
        <taxon>Bacteria</taxon>
        <taxon>Pseudomonadati</taxon>
        <taxon>Verrucomicrobiota</taxon>
        <taxon>Verrucomicrobiia</taxon>
        <taxon>Verrucomicrobiales</taxon>
        <taxon>Verrucomicrobiaceae</taxon>
        <taxon>Phragmitibacter</taxon>
    </lineage>
</organism>
<dbReference type="Pfam" id="PF19306">
    <property type="entry name" value="WHD_Lhr"/>
    <property type="match status" value="1"/>
</dbReference>
<keyword evidence="13" id="KW-1185">Reference proteome</keyword>
<keyword evidence="8" id="KW-0413">Isomerase</keyword>
<name>A0A5R8KI85_9BACT</name>
<keyword evidence="3" id="KW-0378">Hydrolase</keyword>
<dbReference type="CDD" id="cd18796">
    <property type="entry name" value="SF2_C_LHR"/>
    <property type="match status" value="1"/>
</dbReference>
<dbReference type="InterPro" id="IPR052511">
    <property type="entry name" value="ATP-dep_Helicase"/>
</dbReference>
<dbReference type="InterPro" id="IPR026362">
    <property type="entry name" value="DEXH_lig_assoc"/>
</dbReference>
<dbReference type="GO" id="GO:0016887">
    <property type="term" value="F:ATP hydrolysis activity"/>
    <property type="evidence" value="ECO:0007669"/>
    <property type="project" value="TreeGrafter"/>
</dbReference>
<dbReference type="GO" id="GO:0016874">
    <property type="term" value="F:ligase activity"/>
    <property type="evidence" value="ECO:0007669"/>
    <property type="project" value="UniProtKB-KW"/>
</dbReference>
<dbReference type="OrthoDB" id="9774462at2"/>
<dbReference type="NCBIfam" id="TIGR04121">
    <property type="entry name" value="DEXH_lig_assoc"/>
    <property type="match status" value="1"/>
</dbReference>